<accession>A0A2A6CGZ9</accession>
<accession>A0A8R1YE73</accession>
<name>A0A2A6CGZ9_PRIPA</name>
<dbReference type="AlphaFoldDB" id="A0A2A6CGZ9"/>
<evidence type="ECO:0000313" key="2">
    <source>
        <dbReference type="Proteomes" id="UP000005239"/>
    </source>
</evidence>
<keyword evidence="2" id="KW-1185">Reference proteome</keyword>
<reference evidence="1" key="2">
    <citation type="submission" date="2022-06" db="UniProtKB">
        <authorList>
            <consortium name="EnsemblMetazoa"/>
        </authorList>
    </citation>
    <scope>IDENTIFICATION</scope>
    <source>
        <strain evidence="1">PS312</strain>
    </source>
</reference>
<protein>
    <submittedName>
        <fullName evidence="1">Uncharacterized protein</fullName>
    </submittedName>
</protein>
<gene>
    <name evidence="1" type="primary">WBGene00104029</name>
</gene>
<dbReference type="EnsemblMetazoa" id="PPA14475.1">
    <property type="protein sequence ID" value="PPA14475.1"/>
    <property type="gene ID" value="WBGene00104029"/>
</dbReference>
<proteinExistence type="predicted"/>
<dbReference type="Proteomes" id="UP000005239">
    <property type="component" value="Unassembled WGS sequence"/>
</dbReference>
<evidence type="ECO:0000313" key="1">
    <source>
        <dbReference type="EnsemblMetazoa" id="PPA14475.1"/>
    </source>
</evidence>
<organism evidence="1 2">
    <name type="scientific">Pristionchus pacificus</name>
    <name type="common">Parasitic nematode worm</name>
    <dbReference type="NCBI Taxonomy" id="54126"/>
    <lineage>
        <taxon>Eukaryota</taxon>
        <taxon>Metazoa</taxon>
        <taxon>Ecdysozoa</taxon>
        <taxon>Nematoda</taxon>
        <taxon>Chromadorea</taxon>
        <taxon>Rhabditida</taxon>
        <taxon>Rhabditina</taxon>
        <taxon>Diplogasteromorpha</taxon>
        <taxon>Diplogasteroidea</taxon>
        <taxon>Neodiplogasteridae</taxon>
        <taxon>Pristionchus</taxon>
    </lineage>
</organism>
<reference evidence="2" key="1">
    <citation type="journal article" date="2008" name="Nat. Genet.">
        <title>The Pristionchus pacificus genome provides a unique perspective on nematode lifestyle and parasitism.</title>
        <authorList>
            <person name="Dieterich C."/>
            <person name="Clifton S.W."/>
            <person name="Schuster L.N."/>
            <person name="Chinwalla A."/>
            <person name="Delehaunty K."/>
            <person name="Dinkelacker I."/>
            <person name="Fulton L."/>
            <person name="Fulton R."/>
            <person name="Godfrey J."/>
            <person name="Minx P."/>
            <person name="Mitreva M."/>
            <person name="Roeseler W."/>
            <person name="Tian H."/>
            <person name="Witte H."/>
            <person name="Yang S.P."/>
            <person name="Wilson R.K."/>
            <person name="Sommer R.J."/>
        </authorList>
    </citation>
    <scope>NUCLEOTIDE SEQUENCE [LARGE SCALE GENOMIC DNA]</scope>
    <source>
        <strain evidence="2">PS312</strain>
    </source>
</reference>
<sequence>MANADKGKYVVLFNSGNFVFFKHKNDKGIFCPKSILNSSRQVVKDDIYELALESVTQRERRLHPDMPEAAIYIATRAKFVKTPRIIHGVGTMKKIAQDGEYAFVEYLDGRTPIQAFCTRITVKPTIQKGGMDKFFAVGCKVKFVAKEQPPSGMFNIEWRIIIATDTKHEIDPNNFERVFPVTASVPVAAVRAAAAPAAAAAAPPPTRPTPAAAAAARIAVATPPPGLPPMAASNGGGVSASSSSSSVVNGVSFAARAASQLPDTVAAAVHRANSGEMSARRQLGDENLPATAPNPHLFRLSDKEKENAPVVSCTTTTTSSNQNYSIFRDADFTPLPLQLRAANIQLQATDKDPIQSVYEMWPVYRKGTEGHLEPFEAQLSQFSYIANCLHGGDSHVCPVSFARPVS</sequence>